<evidence type="ECO:0000256" key="3">
    <source>
        <dbReference type="ARBA" id="ARBA00023002"/>
    </source>
</evidence>
<keyword evidence="5" id="KW-0812">Transmembrane</keyword>
<dbReference type="InterPro" id="IPR036509">
    <property type="entry name" value="Met_Sox_Rdtase_MsrA_sf"/>
</dbReference>
<dbReference type="PANTHER" id="PTHR43774">
    <property type="entry name" value="PEPTIDE METHIONINE SULFOXIDE REDUCTASE"/>
    <property type="match status" value="1"/>
</dbReference>
<gene>
    <name evidence="7" type="ORF">TrVE_jg2412</name>
</gene>
<organism evidence="7 8">
    <name type="scientific">Triparma verrucosa</name>
    <dbReference type="NCBI Taxonomy" id="1606542"/>
    <lineage>
        <taxon>Eukaryota</taxon>
        <taxon>Sar</taxon>
        <taxon>Stramenopiles</taxon>
        <taxon>Ochrophyta</taxon>
        <taxon>Bolidophyceae</taxon>
        <taxon>Parmales</taxon>
        <taxon>Triparmaceae</taxon>
        <taxon>Triparma</taxon>
    </lineage>
</organism>
<dbReference type="EMBL" id="BRXX01000342">
    <property type="protein sequence ID" value="GMI06132.1"/>
    <property type="molecule type" value="Genomic_DNA"/>
</dbReference>
<name>A0A9W7CD43_9STRA</name>
<dbReference type="Gene3D" id="3.30.1060.10">
    <property type="entry name" value="Peptide methionine sulphoxide reductase MsrA"/>
    <property type="match status" value="1"/>
</dbReference>
<feature type="domain" description="Peptide methionine sulphoxide reductase MsrA" evidence="6">
    <location>
        <begin position="39"/>
        <end position="169"/>
    </location>
</feature>
<dbReference type="Pfam" id="PF01625">
    <property type="entry name" value="PMSR"/>
    <property type="match status" value="1"/>
</dbReference>
<dbReference type="SUPFAM" id="SSF55068">
    <property type="entry name" value="Peptide methionine sulfoxide reductase"/>
    <property type="match status" value="1"/>
</dbReference>
<dbReference type="PANTHER" id="PTHR43774:SF1">
    <property type="entry name" value="PEPTIDE METHIONINE SULFOXIDE REDUCTASE MSRA 2"/>
    <property type="match status" value="1"/>
</dbReference>
<evidence type="ECO:0000256" key="2">
    <source>
        <dbReference type="ARBA" id="ARBA00012502"/>
    </source>
</evidence>
<reference evidence="8" key="1">
    <citation type="journal article" date="2023" name="Commun. Biol.">
        <title>Genome analysis of Parmales, the sister group of diatoms, reveals the evolutionary specialization of diatoms from phago-mixotrophs to photoautotrophs.</title>
        <authorList>
            <person name="Ban H."/>
            <person name="Sato S."/>
            <person name="Yoshikawa S."/>
            <person name="Yamada K."/>
            <person name="Nakamura Y."/>
            <person name="Ichinomiya M."/>
            <person name="Sato N."/>
            <person name="Blanc-Mathieu R."/>
            <person name="Endo H."/>
            <person name="Kuwata A."/>
            <person name="Ogata H."/>
        </authorList>
    </citation>
    <scope>NUCLEOTIDE SEQUENCE [LARGE SCALE GENOMIC DNA]</scope>
    <source>
        <strain evidence="8">NIES 3699</strain>
    </source>
</reference>
<evidence type="ECO:0000256" key="5">
    <source>
        <dbReference type="SAM" id="Phobius"/>
    </source>
</evidence>
<sequence length="221" mass="24558">MNYPSLVLYLLLLPVVSTFTPLGCASSAPRLVSLRAEKTAIVGAGCFWSPQEHFAKLPGVKEAVSGYCGDAKRKSPPSYASVSSGVTDFVEAVQISYDPSLITYEDLLKEFESVNDSAPNSKRQYKGVIFIQDEEEEEIAKNFVKPNVAIEPATKFWKAEGYHQNYWPKWKLRLPVFLLLLVGSGNPGELMPEVAQQAFFYLYLAALVAAVIERKIDNKVE</sequence>
<feature type="transmembrane region" description="Helical" evidence="5">
    <location>
        <begin position="6"/>
        <end position="25"/>
    </location>
</feature>
<dbReference type="GO" id="GO:0008113">
    <property type="term" value="F:peptide-methionine (S)-S-oxide reductase activity"/>
    <property type="evidence" value="ECO:0007669"/>
    <property type="project" value="UniProtKB-EC"/>
</dbReference>
<dbReference type="InterPro" id="IPR002569">
    <property type="entry name" value="Met_Sox_Rdtase_MsrA_dom"/>
</dbReference>
<protein>
    <recommendedName>
        <fullName evidence="2">peptide-methionine (S)-S-oxide reductase</fullName>
        <ecNumber evidence="2">1.8.4.11</ecNumber>
    </recommendedName>
    <alternativeName>
        <fullName evidence="4">Peptide-methionine (S)-S-oxide reductase</fullName>
    </alternativeName>
</protein>
<keyword evidence="5" id="KW-0472">Membrane</keyword>
<evidence type="ECO:0000313" key="8">
    <source>
        <dbReference type="Proteomes" id="UP001165160"/>
    </source>
</evidence>
<evidence type="ECO:0000256" key="4">
    <source>
        <dbReference type="ARBA" id="ARBA00030643"/>
    </source>
</evidence>
<evidence type="ECO:0000256" key="1">
    <source>
        <dbReference type="ARBA" id="ARBA00005591"/>
    </source>
</evidence>
<keyword evidence="3" id="KW-0560">Oxidoreductase</keyword>
<keyword evidence="8" id="KW-1185">Reference proteome</keyword>
<proteinExistence type="inferred from homology"/>
<accession>A0A9W7CD43</accession>
<keyword evidence="5" id="KW-1133">Transmembrane helix</keyword>
<comment type="caution">
    <text evidence="7">The sequence shown here is derived from an EMBL/GenBank/DDBJ whole genome shotgun (WGS) entry which is preliminary data.</text>
</comment>
<dbReference type="Proteomes" id="UP001165160">
    <property type="component" value="Unassembled WGS sequence"/>
</dbReference>
<evidence type="ECO:0000313" key="7">
    <source>
        <dbReference type="EMBL" id="GMI06132.1"/>
    </source>
</evidence>
<dbReference type="EC" id="1.8.4.11" evidence="2"/>
<evidence type="ECO:0000259" key="6">
    <source>
        <dbReference type="Pfam" id="PF01625"/>
    </source>
</evidence>
<dbReference type="AlphaFoldDB" id="A0A9W7CD43"/>
<comment type="similarity">
    <text evidence="1">Belongs to the MsrA Met sulfoxide reductase family.</text>
</comment>